<keyword evidence="2" id="KW-1185">Reference proteome</keyword>
<dbReference type="RefSeq" id="WP_191760711.1">
    <property type="nucleotide sequence ID" value="NZ_VJXY01000042.1"/>
</dbReference>
<dbReference type="Proteomes" id="UP001165986">
    <property type="component" value="Unassembled WGS sequence"/>
</dbReference>
<organism evidence="1 2">
    <name type="scientific">Komarekiella delphini-convector SJRDD-AB1</name>
    <dbReference type="NCBI Taxonomy" id="2593771"/>
    <lineage>
        <taxon>Bacteria</taxon>
        <taxon>Bacillati</taxon>
        <taxon>Cyanobacteriota</taxon>
        <taxon>Cyanophyceae</taxon>
        <taxon>Nostocales</taxon>
        <taxon>Nostocaceae</taxon>
        <taxon>Komarekiella</taxon>
        <taxon>Komarekiella delphini-convector</taxon>
    </lineage>
</organism>
<comment type="caution">
    <text evidence="1">The sequence shown here is derived from an EMBL/GenBank/DDBJ whole genome shotgun (WGS) entry which is preliminary data.</text>
</comment>
<dbReference type="Pfam" id="PF17914">
    <property type="entry name" value="HopA1"/>
    <property type="match status" value="1"/>
</dbReference>
<proteinExistence type="predicted"/>
<sequence>MQLLQILVEIANKIRLESSNFRISYSGFPPLEIPIGTVTHLQKMPQDIQDKSLKLLLTKLIYEIHYEGSLVEEVSQRLQTNDQTLKKIASTEVDWQFYEQLEINNNSKGCFHPDFHVLRQETDGSLAVEYDRVTLHIQRNRHLKLEDQSATVNDSVSVLMPSSNIERDLYTVIGEDEPDATTWKDPSNQVVFTYFNFAPEAAIIAMKHITTILNKIKVPFVFKTLHNPLNYKRYDSGFIQFHRSNYEVIRQVLQIIYSETKSHFQEDVPIFTKVLAPGIGLAEHPHPKLLSKYSETFGWNRCQIVANALLEAHKNGNESQEARMKYILKHFDYFKIDLERPYLNPDSEDIYTPLN</sequence>
<reference evidence="1" key="1">
    <citation type="submission" date="2019-07" db="EMBL/GenBank/DDBJ databases">
        <title>Toxilogical consequences of a new and cryptic species of cyanobacteria (Komarekiella delphini-convector) recovered from the epidermis of a bottlenose dolphin and 1500 ft. in the air.</title>
        <authorList>
            <person name="Brown A.O."/>
            <person name="Dvorak P."/>
            <person name="Villanueva C.D."/>
            <person name="Foss A.J."/>
            <person name="Garvey A.D."/>
            <person name="Gibson Q.A."/>
            <person name="Johansen J.R."/>
            <person name="Casamatta D.A."/>
        </authorList>
    </citation>
    <scope>NUCLEOTIDE SEQUENCE</scope>
    <source>
        <strain evidence="1">SJRDD-AB1</strain>
    </source>
</reference>
<name>A0AA40T243_9NOST</name>
<evidence type="ECO:0000313" key="2">
    <source>
        <dbReference type="Proteomes" id="UP001165986"/>
    </source>
</evidence>
<dbReference type="AlphaFoldDB" id="A0AA40T243"/>
<dbReference type="InterPro" id="IPR040871">
    <property type="entry name" value="HopA1"/>
</dbReference>
<dbReference type="EMBL" id="VJXY01000042">
    <property type="protein sequence ID" value="MBD6619518.1"/>
    <property type="molecule type" value="Genomic_DNA"/>
</dbReference>
<gene>
    <name evidence="1" type="ORF">FNW02_27750</name>
</gene>
<protein>
    <submittedName>
        <fullName evidence="1">Uncharacterized protein</fullName>
    </submittedName>
</protein>
<accession>A0AA40T243</accession>
<evidence type="ECO:0000313" key="1">
    <source>
        <dbReference type="EMBL" id="MBD6619518.1"/>
    </source>
</evidence>